<evidence type="ECO:0000313" key="1">
    <source>
        <dbReference type="EMBL" id="PZQ14709.1"/>
    </source>
</evidence>
<proteinExistence type="predicted"/>
<name>A0A2W5KFB0_9GAMM</name>
<dbReference type="AlphaFoldDB" id="A0A2W5KFB0"/>
<organism evidence="1 2">
    <name type="scientific">Rhodanobacter denitrificans</name>
    <dbReference type="NCBI Taxonomy" id="666685"/>
    <lineage>
        <taxon>Bacteria</taxon>
        <taxon>Pseudomonadati</taxon>
        <taxon>Pseudomonadota</taxon>
        <taxon>Gammaproteobacteria</taxon>
        <taxon>Lysobacterales</taxon>
        <taxon>Rhodanobacteraceae</taxon>
        <taxon>Rhodanobacter</taxon>
    </lineage>
</organism>
<gene>
    <name evidence="1" type="ORF">DI564_09385</name>
</gene>
<evidence type="ECO:0000313" key="2">
    <source>
        <dbReference type="Proteomes" id="UP000249046"/>
    </source>
</evidence>
<accession>A0A2W5KFB0</accession>
<dbReference type="EMBL" id="QFPO01000007">
    <property type="protein sequence ID" value="PZQ14709.1"/>
    <property type="molecule type" value="Genomic_DNA"/>
</dbReference>
<dbReference type="Proteomes" id="UP000249046">
    <property type="component" value="Unassembled WGS sequence"/>
</dbReference>
<protein>
    <submittedName>
        <fullName evidence="1">Uncharacterized protein</fullName>
    </submittedName>
</protein>
<sequence>MSTAAALNINPLFLRHDLMIELGRLDMVIEDARTRQQNPQNELVVQLETRRARINEALSRLPA</sequence>
<comment type="caution">
    <text evidence="1">The sequence shown here is derived from an EMBL/GenBank/DDBJ whole genome shotgun (WGS) entry which is preliminary data.</text>
</comment>
<reference evidence="1 2" key="1">
    <citation type="submission" date="2017-08" db="EMBL/GenBank/DDBJ databases">
        <title>Infants hospitalized years apart are colonized by the same room-sourced microbial strains.</title>
        <authorList>
            <person name="Brooks B."/>
            <person name="Olm M.R."/>
            <person name="Firek B.A."/>
            <person name="Baker R."/>
            <person name="Thomas B.C."/>
            <person name="Morowitz M.J."/>
            <person name="Banfield J.F."/>
        </authorList>
    </citation>
    <scope>NUCLEOTIDE SEQUENCE [LARGE SCALE GENOMIC DNA]</scope>
    <source>
        <strain evidence="1">S2_005_003_R2_42</strain>
    </source>
</reference>